<organism evidence="4 5">
    <name type="scientific">Arabidopsis suecica</name>
    <name type="common">Swedish thale-cress</name>
    <name type="synonym">Cardaminopsis suecica</name>
    <dbReference type="NCBI Taxonomy" id="45249"/>
    <lineage>
        <taxon>Eukaryota</taxon>
        <taxon>Viridiplantae</taxon>
        <taxon>Streptophyta</taxon>
        <taxon>Embryophyta</taxon>
        <taxon>Tracheophyta</taxon>
        <taxon>Spermatophyta</taxon>
        <taxon>Magnoliopsida</taxon>
        <taxon>eudicotyledons</taxon>
        <taxon>Gunneridae</taxon>
        <taxon>Pentapetalae</taxon>
        <taxon>rosids</taxon>
        <taxon>malvids</taxon>
        <taxon>Brassicales</taxon>
        <taxon>Brassicaceae</taxon>
        <taxon>Camelineae</taxon>
        <taxon>Arabidopsis</taxon>
    </lineage>
</organism>
<sequence>VLLDSTWRFLAQRMDRLEFGGPKEGFEVYSAYVLGWRPSGAHVKNKEPTRPRHSAGGRVVHLRMKRSYSTKPLGLEPSCTPLLYANSIKRNKNLLFNDNIDRIARELKERRNTVNLVPQQPLDMADEQNQQNGPANIGAGDAPCDHRQRKGIAPPAIQNNNFEIKSGLISMIQGNKFHGQPMEDPLDHLDEFDRLYNLTKINGVSEDGFKLRLFPFSLGDKAHIWEKNLPHDSITTWDDCKKAFLSNFFSNARTASSKMRFLVSHRRLVKASVKHGSVSRVTPTNALIMALLKPLCSALFTKESYHASECFWIPPAMGISRTRMLKKAGNWEIKALNDKLDRILLSQQKHVHFLVDDEQFQVQDGEGNQLEEVSYINNNQGGYKGYNNFKTNNPNLSYRSTNVANPQDLVRTTSRHHHLGLQLSKNQSPAALDAEMKQMVQQLLQGQASSSMEIAKKLSELHHKLDCSYNDLNAKVEALNTKVRYLEGQSASTSAPKVTGLPGKLIQNPKEYATAHAITICHDRELPTRPVPDFITEDIDVQDGEASTKVDISVVEFNHSAGSRHLTQSTSEEKAAIIERMVKRFKPTPLPSHDLPWTFRKAWMKRYKSVAAKQLDEIEAMMPLMEVLNLIPDPHKDVRKLILERIKMYHDSDDESDATPSRAADKRIIQENLEDPASFTLPCSIREFAFSDCLYDLGASFSLMPLSMARRLEFIQYKPCDLTLILADRSSRKPFGMLKDLPVMINGVEVPTDFVLLDMEVEHKDPLILGRPFLASVGAVIDVREGKIGLNLGKHIKLQFNINRTPQGSTEDGRTYGNDRVISREEYETERVKEFKKRSDKQDETIEKLAHTIEELRSFIMSNYSGESSIDPDYNVDEAESWSARPREQHVYQSFRDEFERSTARRNQRRAKIARGKRAMSSRYELIDEDIETEYVPESWRKETKLLNKSDEVTVEEYIRFFEMNDFWGTRYPCYETLAQLGLLEDVQHLFEKCHLEILMSYPYHAYKEETIEFLSRLQVEMYEGLTDFELDTLGLGFLTFSVDEQRLPLNSARSKSNQIQSPVIRYFQPSVANVFYSRESTGTVSNMDMEMIDYALTGILRRTKGKNVLSGDLNNAPPVMPLLFHLCGYRKWALTNGKKKVRGALCVGGVVTPILQACGVPLNEPGLAPRMMNLDHLRRCDFLEFDMAGDFHRYRFEHSSIKIANILLPCIDATRILEGRKIDFKPALEELYFEGSPPTEEISHTEEATTEDIDETDDIDEAEFDTSMYHFSEHIPPAREQQQAAEVLFRRDISLRTCLREDMTRPSQVGAGLSLESRRFRMSLRGIHHSSLVNLGGRGGPHSLDLAVGADDFCSLVVYATAVLAATEGERSSILRAVLAARELMRSSTHLLELIQNKVVRLSPGSDHRQPLRSNYVHSSTESDMMKSRSPLLDQGVEWSLEVLKLLLDLGLEWFEMIRYKYLCMQTQSKGSAHLLPFKDRIDRIARELQETKAKAACDQQRPAAMDQQNIPFDVQDPPNVDQPRNIGAGDAPRNHHQRQGIVPLPVQKNNFEIKSGLISMIQGNKFHGLPMEDPLDHLDSFGRLCGLTKINGVTEDMFKLRLFPFSLGEKPHHWEKTLPPHSITSWDDCKKAFRAKFFSNVGTARLRNEISGFTQKNNETWERFKSYTTQCPHHGFKKASLLSTLYRGALPKIRMLLETASNGNFLNKDVAEGWELVKNRAQSDGCYNEDYDRSFEALNSKIKYVESQFASTSTPKHPQQLPWKAVQNPKDYATTNAITIHQEDESPPSNQTLNTKDSMIQERGDSTQIDARATKQFIRIIEHTPLLNTHHSGKKFKIEKLKKDQNQEMISSASTQETYEKKVIQEKLDDPADGSVAHPHGLIENLLVKIGNVEIPTYFVVLDVDEEGKDPLILGRPFLASAGAVIDVRNEKINLNLEKGIKMKFDIRIASRKSTTGGQSFGIQDMDVDEETEAGTSPKVNYTSQLTKLKRTFDHKKRAIEGLAQTDDLTEDDWVMKLKDQLWMFEKRVNKFPNGIEPEKIETTLAIKEDEDFTTEWLAPEDQKGVPLEERSLESKLLSEEEIPIPTYSPGLPKWPTNPSVEEEHLIHDSVAEELLELWI</sequence>
<feature type="domain" description="Retrotransposon gag" evidence="3">
    <location>
        <begin position="1603"/>
        <end position="1690"/>
    </location>
</feature>
<dbReference type="EMBL" id="JAEFBJ010000151">
    <property type="protein sequence ID" value="KAG7528976.1"/>
    <property type="molecule type" value="Genomic_DNA"/>
</dbReference>
<dbReference type="Pfam" id="PF03732">
    <property type="entry name" value="Retrotrans_gag"/>
    <property type="match status" value="2"/>
</dbReference>
<feature type="domain" description="Arabidopsis retrotransposon Orf1 C-terminal" evidence="2">
    <location>
        <begin position="908"/>
        <end position="1046"/>
    </location>
</feature>
<dbReference type="InterPro" id="IPR005162">
    <property type="entry name" value="Retrotrans_gag_dom"/>
</dbReference>
<dbReference type="Pfam" id="PF03078">
    <property type="entry name" value="ATHILA"/>
    <property type="match status" value="2"/>
</dbReference>
<accession>A0A8T1XH43</accession>
<keyword evidence="5" id="KW-1185">Reference proteome</keyword>
<dbReference type="PANTHER" id="PTHR33067">
    <property type="entry name" value="RNA-DIRECTED DNA POLYMERASE-RELATED"/>
    <property type="match status" value="1"/>
</dbReference>
<feature type="domain" description="Arabidopsis retrotransposon Orf1 C-terminal" evidence="2">
    <location>
        <begin position="1047"/>
        <end position="1288"/>
    </location>
</feature>
<evidence type="ECO:0000259" key="2">
    <source>
        <dbReference type="Pfam" id="PF03078"/>
    </source>
</evidence>
<dbReference type="InterPro" id="IPR004312">
    <property type="entry name" value="ATHILA_Orf1_C"/>
</dbReference>
<proteinExistence type="predicted"/>
<protein>
    <submittedName>
        <fullName evidence="4">Retrotransposon gag domain</fullName>
    </submittedName>
</protein>
<evidence type="ECO:0000256" key="1">
    <source>
        <dbReference type="SAM" id="MobiDB-lite"/>
    </source>
</evidence>
<dbReference type="PANTHER" id="PTHR33067:SF31">
    <property type="entry name" value="RNA-DIRECTED DNA POLYMERASE"/>
    <property type="match status" value="1"/>
</dbReference>
<feature type="region of interest" description="Disordered" evidence="1">
    <location>
        <begin position="126"/>
        <end position="152"/>
    </location>
</feature>
<evidence type="ECO:0000313" key="5">
    <source>
        <dbReference type="Proteomes" id="UP000694251"/>
    </source>
</evidence>
<dbReference type="Proteomes" id="UP000694251">
    <property type="component" value="Unassembled WGS sequence"/>
</dbReference>
<gene>
    <name evidence="4" type="ORF">ISN44_Un151g000010</name>
</gene>
<name>A0A8T1XH43_ARASU</name>
<dbReference type="CDD" id="cd00303">
    <property type="entry name" value="retropepsin_like"/>
    <property type="match status" value="2"/>
</dbReference>
<evidence type="ECO:0000313" key="4">
    <source>
        <dbReference type="EMBL" id="KAG7528976.1"/>
    </source>
</evidence>
<dbReference type="OrthoDB" id="430238at2759"/>
<comment type="caution">
    <text evidence="4">The sequence shown here is derived from an EMBL/GenBank/DDBJ whole genome shotgun (WGS) entry which is preliminary data.</text>
</comment>
<feature type="domain" description="Retrotransposon gag" evidence="3">
    <location>
        <begin position="212"/>
        <end position="261"/>
    </location>
</feature>
<reference evidence="4 5" key="1">
    <citation type="submission" date="2020-12" db="EMBL/GenBank/DDBJ databases">
        <title>Concerted genomic and epigenomic changes stabilize Arabidopsis allopolyploids.</title>
        <authorList>
            <person name="Chen Z."/>
        </authorList>
    </citation>
    <scope>NUCLEOTIDE SEQUENCE [LARGE SCALE GENOMIC DNA]</scope>
    <source>
        <strain evidence="4">As9502</strain>
        <tissue evidence="4">Leaf</tissue>
    </source>
</reference>
<evidence type="ECO:0000259" key="3">
    <source>
        <dbReference type="Pfam" id="PF03732"/>
    </source>
</evidence>
<feature type="non-terminal residue" evidence="4">
    <location>
        <position position="1"/>
    </location>
</feature>